<reference evidence="2" key="1">
    <citation type="submission" date="2014-09" db="EMBL/GenBank/DDBJ databases">
        <title>Genome sequence of the luminous mushroom Mycena chlorophos for searching fungal bioluminescence genes.</title>
        <authorList>
            <person name="Tanaka Y."/>
            <person name="Kasuga D."/>
            <person name="Oba Y."/>
            <person name="Hase S."/>
            <person name="Sato K."/>
            <person name="Oba Y."/>
            <person name="Sakakibara Y."/>
        </authorList>
    </citation>
    <scope>NUCLEOTIDE SEQUENCE</scope>
</reference>
<evidence type="ECO:0000313" key="2">
    <source>
        <dbReference type="EMBL" id="GAT55768.1"/>
    </source>
</evidence>
<keyword evidence="3" id="KW-1185">Reference proteome</keyword>
<dbReference type="InterPro" id="IPR043519">
    <property type="entry name" value="NT_sf"/>
</dbReference>
<proteinExistence type="predicted"/>
<protein>
    <submittedName>
        <fullName evidence="2">Uncharacterized protein</fullName>
    </submittedName>
</protein>
<gene>
    <name evidence="2" type="ORF">MCHLO_12497</name>
</gene>
<evidence type="ECO:0000256" key="1">
    <source>
        <dbReference type="SAM" id="MobiDB-lite"/>
    </source>
</evidence>
<dbReference type="EMBL" id="DF849135">
    <property type="protein sequence ID" value="GAT55768.1"/>
    <property type="molecule type" value="Genomic_DNA"/>
</dbReference>
<organism evidence="2 3">
    <name type="scientific">Mycena chlorophos</name>
    <name type="common">Agaric fungus</name>
    <name type="synonym">Agaricus chlorophos</name>
    <dbReference type="NCBI Taxonomy" id="658473"/>
    <lineage>
        <taxon>Eukaryota</taxon>
        <taxon>Fungi</taxon>
        <taxon>Dikarya</taxon>
        <taxon>Basidiomycota</taxon>
        <taxon>Agaricomycotina</taxon>
        <taxon>Agaricomycetes</taxon>
        <taxon>Agaricomycetidae</taxon>
        <taxon>Agaricales</taxon>
        <taxon>Marasmiineae</taxon>
        <taxon>Mycenaceae</taxon>
        <taxon>Mycena</taxon>
    </lineage>
</organism>
<dbReference type="SUPFAM" id="SSF81301">
    <property type="entry name" value="Nucleotidyltransferase"/>
    <property type="match status" value="1"/>
</dbReference>
<feature type="compositionally biased region" description="Low complexity" evidence="1">
    <location>
        <begin position="1"/>
        <end position="18"/>
    </location>
</feature>
<evidence type="ECO:0000313" key="3">
    <source>
        <dbReference type="Proteomes" id="UP000815677"/>
    </source>
</evidence>
<accession>A0ABQ0LXD9</accession>
<name>A0ABQ0LXD9_MYCCL</name>
<dbReference type="Proteomes" id="UP000815677">
    <property type="component" value="Unassembled WGS sequence"/>
</dbReference>
<feature type="region of interest" description="Disordered" evidence="1">
    <location>
        <begin position="1"/>
        <end position="35"/>
    </location>
</feature>
<sequence>MNGAVARPPAPAASAAAPRRYKPKPRKTRAEKNAAEEEHFRVVLNAAHTTIAILSRQGFATAIFGGLASKLYGNSRCPKDVDIIVYPTRPEIDAEAVKRLIVATEHRYFYLKAARNPEATYKILWFRDPNGRRESKVDILVPASATDMSLPHYIPPERVVFVQAFPRLPLAPFPFVLMHKLKGWADHRVAEETFKRVKQQTDAADVRRLLETSHARLLRTVPNWWLDPVLFDRTLREAAVQRVREYCKAFPHRTKDWTMLGIDTSEPESEPEVVLYSGYLAFADDQNSMDMRGLSLVDDRDFDDDDGVFEEDD</sequence>